<feature type="domain" description="Glycosyltransferase 2-like" evidence="1">
    <location>
        <begin position="10"/>
        <end position="131"/>
    </location>
</feature>
<dbReference type="Proteomes" id="UP000095419">
    <property type="component" value="Unassembled WGS sequence"/>
</dbReference>
<dbReference type="CDD" id="cd00761">
    <property type="entry name" value="Glyco_tranf_GTA_type"/>
    <property type="match status" value="1"/>
</dbReference>
<evidence type="ECO:0000313" key="5">
    <source>
        <dbReference type="EMBL" id="RGM54606.1"/>
    </source>
</evidence>
<evidence type="ECO:0000313" key="8">
    <source>
        <dbReference type="Proteomes" id="UP000487221"/>
    </source>
</evidence>
<evidence type="ECO:0000313" key="4">
    <source>
        <dbReference type="EMBL" id="KAB4256144.1"/>
    </source>
</evidence>
<dbReference type="EMBL" id="QSTL01000011">
    <property type="protein sequence ID" value="RGM54606.1"/>
    <property type="molecule type" value="Genomic_DNA"/>
</dbReference>
<dbReference type="InterPro" id="IPR029044">
    <property type="entry name" value="Nucleotide-diphossugar_trans"/>
</dbReference>
<dbReference type="Proteomes" id="UP000261295">
    <property type="component" value="Unassembled WGS sequence"/>
</dbReference>
<evidence type="ECO:0000313" key="9">
    <source>
        <dbReference type="Proteomes" id="UP000487989"/>
    </source>
</evidence>
<proteinExistence type="predicted"/>
<evidence type="ECO:0000313" key="3">
    <source>
        <dbReference type="EMBL" id="KAB4184468.1"/>
    </source>
</evidence>
<accession>A0A174CYT1</accession>
<dbReference type="InterPro" id="IPR001173">
    <property type="entry name" value="Glyco_trans_2-like"/>
</dbReference>
<dbReference type="EMBL" id="WCTJ01000009">
    <property type="protein sequence ID" value="KAB4256144.1"/>
    <property type="molecule type" value="Genomic_DNA"/>
</dbReference>
<dbReference type="PANTHER" id="PTHR22916">
    <property type="entry name" value="GLYCOSYLTRANSFERASE"/>
    <property type="match status" value="1"/>
</dbReference>
<keyword evidence="2" id="KW-0808">Transferase</keyword>
<dbReference type="EMBL" id="CYZF01000003">
    <property type="protein sequence ID" value="CUO16918.1"/>
    <property type="molecule type" value="Genomic_DNA"/>
</dbReference>
<evidence type="ECO:0000313" key="7">
    <source>
        <dbReference type="Proteomes" id="UP000261295"/>
    </source>
</evidence>
<gene>
    <name evidence="2" type="primary">hyaD_2</name>
    <name evidence="5" type="ORF">DXC07_12715</name>
    <name evidence="2" type="ORF">ERS417307_01105</name>
    <name evidence="4" type="ORF">GAP48_07675</name>
    <name evidence="3" type="ORF">GAQ44_08740</name>
</gene>
<dbReference type="AlphaFoldDB" id="A0A174CYT1"/>
<keyword evidence="2" id="KW-0328">Glycosyltransferase</keyword>
<evidence type="ECO:0000259" key="1">
    <source>
        <dbReference type="Pfam" id="PF00535"/>
    </source>
</evidence>
<evidence type="ECO:0000313" key="2">
    <source>
        <dbReference type="EMBL" id="CUO16918.1"/>
    </source>
</evidence>
<dbReference type="GO" id="GO:0050501">
    <property type="term" value="F:hyaluronan synthase activity"/>
    <property type="evidence" value="ECO:0007669"/>
    <property type="project" value="UniProtKB-EC"/>
</dbReference>
<organism evidence="2 6">
    <name type="scientific">Bacteroides uniformis</name>
    <dbReference type="NCBI Taxonomy" id="820"/>
    <lineage>
        <taxon>Bacteria</taxon>
        <taxon>Pseudomonadati</taxon>
        <taxon>Bacteroidota</taxon>
        <taxon>Bacteroidia</taxon>
        <taxon>Bacteroidales</taxon>
        <taxon>Bacteroidaceae</taxon>
        <taxon>Bacteroides</taxon>
    </lineage>
</organism>
<name>A0A174CYT1_BACUN</name>
<dbReference type="Pfam" id="PF00535">
    <property type="entry name" value="Glycos_transf_2"/>
    <property type="match status" value="1"/>
</dbReference>
<dbReference type="EC" id="2.4.1.212" evidence="2"/>
<reference evidence="2 6" key="1">
    <citation type="submission" date="2015-09" db="EMBL/GenBank/DDBJ databases">
        <authorList>
            <consortium name="Pathogen Informatics"/>
        </authorList>
    </citation>
    <scope>NUCLEOTIDE SEQUENCE [LARGE SCALE GENOMIC DNA]</scope>
    <source>
        <strain evidence="2 6">2789STDY5608791</strain>
    </source>
</reference>
<reference evidence="5 7" key="2">
    <citation type="submission" date="2018-08" db="EMBL/GenBank/DDBJ databases">
        <title>A genome reference for cultivated species of the human gut microbiota.</title>
        <authorList>
            <person name="Zou Y."/>
            <person name="Xue W."/>
            <person name="Luo G."/>
        </authorList>
    </citation>
    <scope>NUCLEOTIDE SEQUENCE [LARGE SCALE GENOMIC DNA]</scope>
    <source>
        <strain evidence="5 7">OM07-9</strain>
    </source>
</reference>
<protein>
    <submittedName>
        <fullName evidence="2 3">Glycosyltransferase</fullName>
        <ecNumber evidence="2">2.4.1.212</ecNumber>
    </submittedName>
</protein>
<reference evidence="8 9" key="3">
    <citation type="journal article" date="2019" name="Nat. Med.">
        <title>A library of human gut bacterial isolates paired with longitudinal multiomics data enables mechanistic microbiome research.</title>
        <authorList>
            <person name="Poyet M."/>
            <person name="Groussin M."/>
            <person name="Gibbons S.M."/>
            <person name="Avila-Pacheco J."/>
            <person name="Jiang X."/>
            <person name="Kearney S.M."/>
            <person name="Perrotta A.R."/>
            <person name="Berdy B."/>
            <person name="Zhao S."/>
            <person name="Lieberman T.D."/>
            <person name="Swanson P.K."/>
            <person name="Smith M."/>
            <person name="Roesemann S."/>
            <person name="Alexander J.E."/>
            <person name="Rich S.A."/>
            <person name="Livny J."/>
            <person name="Vlamakis H."/>
            <person name="Clish C."/>
            <person name="Bullock K."/>
            <person name="Deik A."/>
            <person name="Scott J."/>
            <person name="Pierce K.A."/>
            <person name="Xavier R.J."/>
            <person name="Alm E.J."/>
        </authorList>
    </citation>
    <scope>NUCLEOTIDE SEQUENCE [LARGE SCALE GENOMIC DNA]</scope>
    <source>
        <strain evidence="3 8">BIOML-A19</strain>
        <strain evidence="4 9">BIOML-A3</strain>
    </source>
</reference>
<dbReference type="EMBL" id="WCTY01000014">
    <property type="protein sequence ID" value="KAB4184468.1"/>
    <property type="molecule type" value="Genomic_DNA"/>
</dbReference>
<sequence>MNSDALPLVSVIIPVFNTEKYIEDCIFSVINQNYSRLEIIIVNDGSTDGSRSIIQKYMEVDRRIVCIDKKNEGLPLARKTGILKANGKYIQHLDSDDTLIDGAIEKLVCRAEETDADIVASSFLFCYPDKGPVLSEPYTFGEISGISYFRQKLNLQAYWSVWSHFQKRSLFLNNKIETVADISIGEDAIMMTQLILAADRIVSLNIPTVNYYRNSSSMSCLPNEEKYKDFRAYQRWIEKYVSAKGLSEQLGKEIAYMHLQTAYTSLYWKQYGDVVDDMRRLVADVKRYPDLVENLSRRERKLLKAYKLSTFWGNLRVKYYILKNKL</sequence>
<dbReference type="RefSeq" id="WP_057087414.1">
    <property type="nucleotide sequence ID" value="NZ_CYZF01000003.1"/>
</dbReference>
<dbReference type="Gene3D" id="3.90.550.10">
    <property type="entry name" value="Spore Coat Polysaccharide Biosynthesis Protein SpsA, Chain A"/>
    <property type="match status" value="1"/>
</dbReference>
<dbReference type="Proteomes" id="UP000487989">
    <property type="component" value="Unassembled WGS sequence"/>
</dbReference>
<dbReference type="SUPFAM" id="SSF53448">
    <property type="entry name" value="Nucleotide-diphospho-sugar transferases"/>
    <property type="match status" value="1"/>
</dbReference>
<dbReference type="Proteomes" id="UP000487221">
    <property type="component" value="Unassembled WGS sequence"/>
</dbReference>
<evidence type="ECO:0000313" key="6">
    <source>
        <dbReference type="Proteomes" id="UP000095419"/>
    </source>
</evidence>
<dbReference type="PANTHER" id="PTHR22916:SF3">
    <property type="entry name" value="UDP-GLCNAC:BETAGAL BETA-1,3-N-ACETYLGLUCOSAMINYLTRANSFERASE-LIKE PROTEIN 1"/>
    <property type="match status" value="1"/>
</dbReference>